<feature type="transmembrane region" description="Helical" evidence="1">
    <location>
        <begin position="51"/>
        <end position="69"/>
    </location>
</feature>
<comment type="caution">
    <text evidence="4">The sequence shown here is derived from an EMBL/GenBank/DDBJ whole genome shotgun (WGS) entry which is preliminary data.</text>
</comment>
<feature type="domain" description="DUF5808" evidence="3">
    <location>
        <begin position="322"/>
        <end position="347"/>
    </location>
</feature>
<gene>
    <name evidence="4" type="ORF">CD33_02075</name>
</gene>
<feature type="domain" description="DUF1648" evidence="2">
    <location>
        <begin position="151"/>
        <end position="192"/>
    </location>
</feature>
<dbReference type="OrthoDB" id="157646at2"/>
<feature type="transmembrane region" description="Helical" evidence="1">
    <location>
        <begin position="81"/>
        <end position="102"/>
    </location>
</feature>
<dbReference type="EMBL" id="JPVO01000035">
    <property type="protein sequence ID" value="KGR77796.1"/>
    <property type="molecule type" value="Genomic_DNA"/>
</dbReference>
<dbReference type="Pfam" id="PF19124">
    <property type="entry name" value="DUF5808"/>
    <property type="match status" value="1"/>
</dbReference>
<keyword evidence="1" id="KW-0812">Transmembrane</keyword>
<feature type="transmembrane region" description="Helical" evidence="1">
    <location>
        <begin position="6"/>
        <end position="24"/>
    </location>
</feature>
<evidence type="ECO:0000313" key="5">
    <source>
        <dbReference type="Proteomes" id="UP000030408"/>
    </source>
</evidence>
<dbReference type="PANTHER" id="PTHR37810:SF9">
    <property type="entry name" value="MEMBRANE PROTEIN"/>
    <property type="match status" value="1"/>
</dbReference>
<dbReference type="Pfam" id="PF07853">
    <property type="entry name" value="DUF1648"/>
    <property type="match status" value="1"/>
</dbReference>
<keyword evidence="1" id="KW-0472">Membrane</keyword>
<dbReference type="STRING" id="1384057.CD33_02075"/>
<keyword evidence="1" id="KW-1133">Transmembrane helix</keyword>
<organism evidence="4 5">
    <name type="scientific">Ureibacillus sinduriensis BLB-1 = JCM 15800</name>
    <dbReference type="NCBI Taxonomy" id="1384057"/>
    <lineage>
        <taxon>Bacteria</taxon>
        <taxon>Bacillati</taxon>
        <taxon>Bacillota</taxon>
        <taxon>Bacilli</taxon>
        <taxon>Bacillales</taxon>
        <taxon>Caryophanaceae</taxon>
        <taxon>Ureibacillus</taxon>
    </lineage>
</organism>
<accession>A0A0A3HZ08</accession>
<evidence type="ECO:0000256" key="1">
    <source>
        <dbReference type="SAM" id="Phobius"/>
    </source>
</evidence>
<dbReference type="InterPro" id="IPR012867">
    <property type="entry name" value="DUF1648"/>
</dbReference>
<name>A0A0A3HZ08_9BACL</name>
<feature type="transmembrane region" description="Helical" evidence="1">
    <location>
        <begin position="341"/>
        <end position="362"/>
    </location>
</feature>
<evidence type="ECO:0000313" key="4">
    <source>
        <dbReference type="EMBL" id="KGR77796.1"/>
    </source>
</evidence>
<dbReference type="PANTHER" id="PTHR37810">
    <property type="entry name" value="IMMUNITY PROTEIN SDPI"/>
    <property type="match status" value="1"/>
</dbReference>
<evidence type="ECO:0000259" key="2">
    <source>
        <dbReference type="Pfam" id="PF07853"/>
    </source>
</evidence>
<dbReference type="eggNOG" id="COG4194">
    <property type="taxonomic scope" value="Bacteria"/>
</dbReference>
<dbReference type="GO" id="GO:0009636">
    <property type="term" value="P:response to toxic substance"/>
    <property type="evidence" value="ECO:0007669"/>
    <property type="project" value="TreeGrafter"/>
</dbReference>
<dbReference type="InterPro" id="IPR043831">
    <property type="entry name" value="DUF5808"/>
</dbReference>
<evidence type="ECO:0000259" key="3">
    <source>
        <dbReference type="Pfam" id="PF19124"/>
    </source>
</evidence>
<protein>
    <recommendedName>
        <fullName evidence="6">DUF1648 domain-containing protein</fullName>
    </recommendedName>
</protein>
<feature type="transmembrane region" description="Helical" evidence="1">
    <location>
        <begin position="138"/>
        <end position="157"/>
    </location>
</feature>
<keyword evidence="5" id="KW-1185">Reference proteome</keyword>
<proteinExistence type="predicted"/>
<feature type="transmembrane region" description="Helical" evidence="1">
    <location>
        <begin position="236"/>
        <end position="256"/>
    </location>
</feature>
<reference evidence="4 5" key="1">
    <citation type="submission" date="2014-02" db="EMBL/GenBank/DDBJ databases">
        <title>Draft genome sequence of Lysinibacillus sinduriensis JCM 15800.</title>
        <authorList>
            <person name="Zhang F."/>
            <person name="Wang G."/>
            <person name="Zhang L."/>
        </authorList>
    </citation>
    <scope>NUCLEOTIDE SEQUENCE [LARGE SCALE GENOMIC DNA]</scope>
    <source>
        <strain evidence="4 5">JCM 15800</strain>
    </source>
</reference>
<feature type="transmembrane region" description="Helical" evidence="1">
    <location>
        <begin position="187"/>
        <end position="207"/>
    </location>
</feature>
<sequence>MSFIIFFIVTLFIAVIQTIIPYLVNRTIVFGVSIPEQYIDSKTLKKYKKHYSISVAFFSVMILGSYVLWVLRNDRLDNQVALTGVIIEFALILISLSFYLYYHGKTKQLKQQNKWVENLKQMKVTDLSVRGQDEMLPWYIYLLPIISTAGLMAYTLMNYDMLPDQIPTHWGPGGEADAFTKKTPISAMQLTLVLLLMQSMFLGIHVATKKSGIKLSATSLQASRNRQLLLRKYSSWLLYIVVLAVTMLMSYFQLMTIHPEIGEGSAKMLIPFGFLVLVLVGTLVFAIKVGRSDKELEMPIEAKIMDHDEDRYWRGGIFYFNKNDPSIFVEKRFGVGWTINFANPLGYFVIFLPLIIIFLIAFL</sequence>
<dbReference type="AlphaFoldDB" id="A0A0A3HZ08"/>
<feature type="transmembrane region" description="Helical" evidence="1">
    <location>
        <begin position="268"/>
        <end position="287"/>
    </location>
</feature>
<evidence type="ECO:0008006" key="6">
    <source>
        <dbReference type="Google" id="ProtNLM"/>
    </source>
</evidence>
<dbReference type="Proteomes" id="UP000030408">
    <property type="component" value="Unassembled WGS sequence"/>
</dbReference>
<dbReference type="RefSeq" id="WP_036197674.1">
    <property type="nucleotide sequence ID" value="NZ_AVCY01000021.1"/>
</dbReference>